<gene>
    <name evidence="2" type="ORF">SAMN04489757_101166</name>
</gene>
<dbReference type="OrthoDB" id="9805474at2"/>
<evidence type="ECO:0000313" key="3">
    <source>
        <dbReference type="Proteomes" id="UP000198806"/>
    </source>
</evidence>
<dbReference type="InterPro" id="IPR001633">
    <property type="entry name" value="EAL_dom"/>
</dbReference>
<dbReference type="GO" id="GO:0071111">
    <property type="term" value="F:cyclic-guanylate-specific phosphodiesterase activity"/>
    <property type="evidence" value="ECO:0007669"/>
    <property type="project" value="InterPro"/>
</dbReference>
<name>A0A1I5BRH2_9FIRM</name>
<keyword evidence="3" id="KW-1185">Reference proteome</keyword>
<dbReference type="CDD" id="cd01948">
    <property type="entry name" value="EAL"/>
    <property type="match status" value="1"/>
</dbReference>
<dbReference type="Proteomes" id="UP000198806">
    <property type="component" value="Unassembled WGS sequence"/>
</dbReference>
<organism evidence="2 3">
    <name type="scientific">Anaerocolumna aminovalerica</name>
    <dbReference type="NCBI Taxonomy" id="1527"/>
    <lineage>
        <taxon>Bacteria</taxon>
        <taxon>Bacillati</taxon>
        <taxon>Bacillota</taxon>
        <taxon>Clostridia</taxon>
        <taxon>Lachnospirales</taxon>
        <taxon>Lachnospiraceae</taxon>
        <taxon>Anaerocolumna</taxon>
    </lineage>
</organism>
<dbReference type="AlphaFoldDB" id="A0A1I5BRH2"/>
<dbReference type="STRING" id="1527.SAMN04489757_101166"/>
<dbReference type="PANTHER" id="PTHR33121">
    <property type="entry name" value="CYCLIC DI-GMP PHOSPHODIESTERASE PDEF"/>
    <property type="match status" value="1"/>
</dbReference>
<dbReference type="SUPFAM" id="SSF141868">
    <property type="entry name" value="EAL domain-like"/>
    <property type="match status" value="1"/>
</dbReference>
<dbReference type="InterPro" id="IPR050706">
    <property type="entry name" value="Cyclic-di-GMP_PDE-like"/>
</dbReference>
<dbReference type="InterPro" id="IPR035919">
    <property type="entry name" value="EAL_sf"/>
</dbReference>
<protein>
    <submittedName>
        <fullName evidence="2">EAL domain, c-di-GMP-specific phosphodiesterase class I (Or its enzymatically inactive variant)</fullName>
    </submittedName>
</protein>
<dbReference type="PROSITE" id="PS50883">
    <property type="entry name" value="EAL"/>
    <property type="match status" value="1"/>
</dbReference>
<dbReference type="Gene3D" id="3.20.20.450">
    <property type="entry name" value="EAL domain"/>
    <property type="match status" value="1"/>
</dbReference>
<dbReference type="SMART" id="SM00052">
    <property type="entry name" value="EAL"/>
    <property type="match status" value="1"/>
</dbReference>
<dbReference type="RefSeq" id="WP_091683631.1">
    <property type="nucleotide sequence ID" value="NZ_BAABFM010000003.1"/>
</dbReference>
<dbReference type="Pfam" id="PF00563">
    <property type="entry name" value="EAL"/>
    <property type="match status" value="1"/>
</dbReference>
<sequence>MLGDIQKKNQKANMNSLDVHRIGVSLLMYDVYNITDLKTDLNYAIDNEEFYLCYQPLINTKTNKMIGMEALLRWNHPHRGTISPKEFVPLAEETMHIIPIGEWVVRQACSQLKSWHDMGYKNYFISVNVSVIQLQQKGFARMVLNTLEETGLTPEYLQLEITETVHMEYNSVISKNLMRLKRQGIKFSIDDFGTGYNSLNYLQSIEVDNLKIDKSFIEDFKSKVNQSIIEMIILLGHKINAAIIAEGVETKEQYDFLKQQECDIVQGYYVSEPILPEKMTELFDRL</sequence>
<reference evidence="2 3" key="1">
    <citation type="submission" date="2016-10" db="EMBL/GenBank/DDBJ databases">
        <authorList>
            <person name="de Groot N.N."/>
        </authorList>
    </citation>
    <scope>NUCLEOTIDE SEQUENCE [LARGE SCALE GENOMIC DNA]</scope>
    <source>
        <strain evidence="2 3">DSM 1283</strain>
    </source>
</reference>
<dbReference type="EMBL" id="FOWD01000001">
    <property type="protein sequence ID" value="SFN77242.1"/>
    <property type="molecule type" value="Genomic_DNA"/>
</dbReference>
<evidence type="ECO:0000313" key="2">
    <source>
        <dbReference type="EMBL" id="SFN77242.1"/>
    </source>
</evidence>
<accession>A0A1I5BRH2</accession>
<evidence type="ECO:0000259" key="1">
    <source>
        <dbReference type="PROSITE" id="PS50883"/>
    </source>
</evidence>
<proteinExistence type="predicted"/>
<dbReference type="PANTHER" id="PTHR33121:SF70">
    <property type="entry name" value="SIGNALING PROTEIN YKOW"/>
    <property type="match status" value="1"/>
</dbReference>
<feature type="domain" description="EAL" evidence="1">
    <location>
        <begin position="34"/>
        <end position="286"/>
    </location>
</feature>